<dbReference type="InterPro" id="IPR050166">
    <property type="entry name" value="ABC_transporter_ATP-bind"/>
</dbReference>
<dbReference type="SMART" id="SM00382">
    <property type="entry name" value="AAA"/>
    <property type="match status" value="1"/>
</dbReference>
<dbReference type="Pfam" id="PF00005">
    <property type="entry name" value="ABC_tran"/>
    <property type="match status" value="1"/>
</dbReference>
<dbReference type="PROSITE" id="PS50893">
    <property type="entry name" value="ABC_TRANSPORTER_2"/>
    <property type="match status" value="1"/>
</dbReference>
<dbReference type="GO" id="GO:0005524">
    <property type="term" value="F:ATP binding"/>
    <property type="evidence" value="ECO:0007669"/>
    <property type="project" value="UniProtKB-KW"/>
</dbReference>
<dbReference type="Gene3D" id="3.40.50.300">
    <property type="entry name" value="P-loop containing nucleotide triphosphate hydrolases"/>
    <property type="match status" value="1"/>
</dbReference>
<protein>
    <submittedName>
        <fullName evidence="6">Sulfonate transport system ATP-binding protein</fullName>
    </submittedName>
</protein>
<dbReference type="Proteomes" id="UP000184290">
    <property type="component" value="Unassembled WGS sequence"/>
</dbReference>
<organism evidence="6 7">
    <name type="scientific">Aureimonas altamirensis DSM 21988</name>
    <dbReference type="NCBI Taxonomy" id="1121026"/>
    <lineage>
        <taxon>Bacteria</taxon>
        <taxon>Pseudomonadati</taxon>
        <taxon>Pseudomonadota</taxon>
        <taxon>Alphaproteobacteria</taxon>
        <taxon>Hyphomicrobiales</taxon>
        <taxon>Aurantimonadaceae</taxon>
        <taxon>Aureimonas</taxon>
    </lineage>
</organism>
<name>A0ABY1INV0_9HYPH</name>
<dbReference type="InterPro" id="IPR003439">
    <property type="entry name" value="ABC_transporter-like_ATP-bd"/>
</dbReference>
<keyword evidence="7" id="KW-1185">Reference proteome</keyword>
<keyword evidence="2" id="KW-0813">Transport</keyword>
<evidence type="ECO:0000256" key="1">
    <source>
        <dbReference type="ARBA" id="ARBA00005417"/>
    </source>
</evidence>
<accession>A0ABY1INV0</accession>
<dbReference type="PANTHER" id="PTHR42788:SF13">
    <property type="entry name" value="ALIPHATIC SULFONATES IMPORT ATP-BINDING PROTEIN SSUB"/>
    <property type="match status" value="1"/>
</dbReference>
<evidence type="ECO:0000256" key="3">
    <source>
        <dbReference type="ARBA" id="ARBA00022741"/>
    </source>
</evidence>
<evidence type="ECO:0000259" key="5">
    <source>
        <dbReference type="PROSITE" id="PS50893"/>
    </source>
</evidence>
<dbReference type="EMBL" id="FQZC01000004">
    <property type="protein sequence ID" value="SHJ70659.1"/>
    <property type="molecule type" value="Genomic_DNA"/>
</dbReference>
<evidence type="ECO:0000313" key="7">
    <source>
        <dbReference type="Proteomes" id="UP000184290"/>
    </source>
</evidence>
<feature type="domain" description="ABC transporter" evidence="5">
    <location>
        <begin position="16"/>
        <end position="232"/>
    </location>
</feature>
<keyword evidence="4 6" id="KW-0067">ATP-binding</keyword>
<sequence length="250" mass="27263">MAQLHSLNPSPEPEVVRIQRLRRAFDGREVLSGIDLSIRRGEFVALLGKSGCGKSTLLRAVAGLDDGAEGTGRVSVPGRRAVLFHDSRLLPWASVVDNVVLGAWRPGIRERASAALAEVGLAGREDAWPRMLSGGEQQRVALARSLVRDPELILADEPFSALDALTRIRMQRLLLDLCARHRPAVLFVTHDVEEALSLADRVVMIAEGRIAYDEDISDVRLSAEAFLQARNRILTELGVPAGHAHRSANP</sequence>
<dbReference type="SUPFAM" id="SSF52540">
    <property type="entry name" value="P-loop containing nucleoside triphosphate hydrolases"/>
    <property type="match status" value="1"/>
</dbReference>
<comment type="similarity">
    <text evidence="1">Belongs to the ABC transporter superfamily.</text>
</comment>
<proteinExistence type="inferred from homology"/>
<dbReference type="InterPro" id="IPR017871">
    <property type="entry name" value="ABC_transporter-like_CS"/>
</dbReference>
<dbReference type="InterPro" id="IPR027417">
    <property type="entry name" value="P-loop_NTPase"/>
</dbReference>
<comment type="caution">
    <text evidence="6">The sequence shown here is derived from an EMBL/GenBank/DDBJ whole genome shotgun (WGS) entry which is preliminary data.</text>
</comment>
<reference evidence="6 7" key="1">
    <citation type="submission" date="2016-11" db="EMBL/GenBank/DDBJ databases">
        <authorList>
            <person name="Varghese N."/>
            <person name="Submissions S."/>
        </authorList>
    </citation>
    <scope>NUCLEOTIDE SEQUENCE [LARGE SCALE GENOMIC DNA]</scope>
    <source>
        <strain evidence="6 7">DSM 21988</strain>
    </source>
</reference>
<evidence type="ECO:0000313" key="6">
    <source>
        <dbReference type="EMBL" id="SHJ70659.1"/>
    </source>
</evidence>
<dbReference type="RefSeq" id="WP_060608423.1">
    <property type="nucleotide sequence ID" value="NZ_FQZC01000004.1"/>
</dbReference>
<dbReference type="PANTHER" id="PTHR42788">
    <property type="entry name" value="TAURINE IMPORT ATP-BINDING PROTEIN-RELATED"/>
    <property type="match status" value="1"/>
</dbReference>
<dbReference type="InterPro" id="IPR003593">
    <property type="entry name" value="AAA+_ATPase"/>
</dbReference>
<evidence type="ECO:0000256" key="4">
    <source>
        <dbReference type="ARBA" id="ARBA00022840"/>
    </source>
</evidence>
<gene>
    <name evidence="6" type="ORF">SAMN02745911_3063</name>
</gene>
<dbReference type="PROSITE" id="PS00211">
    <property type="entry name" value="ABC_TRANSPORTER_1"/>
    <property type="match status" value="1"/>
</dbReference>
<evidence type="ECO:0000256" key="2">
    <source>
        <dbReference type="ARBA" id="ARBA00022448"/>
    </source>
</evidence>
<keyword evidence="3" id="KW-0547">Nucleotide-binding</keyword>